<dbReference type="PANTHER" id="PTHR43357:SF4">
    <property type="entry name" value="INNER MEMBRANE ABC TRANSPORTER PERMEASE PROTEIN YDCV"/>
    <property type="match status" value="1"/>
</dbReference>
<dbReference type="Proteomes" id="UP001595583">
    <property type="component" value="Unassembled WGS sequence"/>
</dbReference>
<evidence type="ECO:0000256" key="4">
    <source>
        <dbReference type="ARBA" id="ARBA00022519"/>
    </source>
</evidence>
<evidence type="ECO:0000256" key="1">
    <source>
        <dbReference type="ARBA" id="ARBA00004429"/>
    </source>
</evidence>
<dbReference type="CDD" id="cd06261">
    <property type="entry name" value="TM_PBP2"/>
    <property type="match status" value="2"/>
</dbReference>
<evidence type="ECO:0000256" key="5">
    <source>
        <dbReference type="ARBA" id="ARBA00022692"/>
    </source>
</evidence>
<protein>
    <submittedName>
        <fullName evidence="10">ABC transporter permease</fullName>
    </submittedName>
</protein>
<feature type="transmembrane region" description="Helical" evidence="8">
    <location>
        <begin position="247"/>
        <end position="266"/>
    </location>
</feature>
<dbReference type="InterPro" id="IPR000515">
    <property type="entry name" value="MetI-like"/>
</dbReference>
<feature type="transmembrane region" description="Helical" evidence="8">
    <location>
        <begin position="141"/>
        <end position="166"/>
    </location>
</feature>
<evidence type="ECO:0000256" key="2">
    <source>
        <dbReference type="ARBA" id="ARBA00022448"/>
    </source>
</evidence>
<organism evidence="10 11">
    <name type="scientific">Aquamicrobium soli</name>
    <dbReference type="NCBI Taxonomy" id="1811518"/>
    <lineage>
        <taxon>Bacteria</taxon>
        <taxon>Pseudomonadati</taxon>
        <taxon>Pseudomonadota</taxon>
        <taxon>Alphaproteobacteria</taxon>
        <taxon>Hyphomicrobiales</taxon>
        <taxon>Phyllobacteriaceae</taxon>
        <taxon>Aquamicrobium</taxon>
    </lineage>
</organism>
<feature type="transmembrane region" description="Helical" evidence="8">
    <location>
        <begin position="62"/>
        <end position="83"/>
    </location>
</feature>
<feature type="transmembrane region" description="Helical" evidence="8">
    <location>
        <begin position="95"/>
        <end position="117"/>
    </location>
</feature>
<reference evidence="11" key="1">
    <citation type="journal article" date="2019" name="Int. J. Syst. Evol. Microbiol.">
        <title>The Global Catalogue of Microorganisms (GCM) 10K type strain sequencing project: providing services to taxonomists for standard genome sequencing and annotation.</title>
        <authorList>
            <consortium name="The Broad Institute Genomics Platform"/>
            <consortium name="The Broad Institute Genome Sequencing Center for Infectious Disease"/>
            <person name="Wu L."/>
            <person name="Ma J."/>
        </authorList>
    </citation>
    <scope>NUCLEOTIDE SEQUENCE [LARGE SCALE GENOMIC DNA]</scope>
    <source>
        <strain evidence="11">KCTC 52165</strain>
    </source>
</reference>
<proteinExistence type="inferred from homology"/>
<keyword evidence="7 8" id="KW-0472">Membrane</keyword>
<keyword evidence="5 8" id="KW-0812">Transmembrane</keyword>
<evidence type="ECO:0000256" key="6">
    <source>
        <dbReference type="ARBA" id="ARBA00022989"/>
    </source>
</evidence>
<evidence type="ECO:0000256" key="7">
    <source>
        <dbReference type="ARBA" id="ARBA00023136"/>
    </source>
</evidence>
<feature type="transmembrane region" description="Helical" evidence="8">
    <location>
        <begin position="393"/>
        <end position="415"/>
    </location>
</feature>
<dbReference type="EMBL" id="JBHRTK010000004">
    <property type="protein sequence ID" value="MFC3205407.1"/>
    <property type="molecule type" value="Genomic_DNA"/>
</dbReference>
<keyword evidence="6 8" id="KW-1133">Transmembrane helix</keyword>
<sequence>MELLRDTLLLASTVLLVVLVVVPLARLLINSFATEGEAAGGSLSNYVKVLSDPASYWLLWNSVVYATASSIIAITIGASLAYLLQRTNVRAKAFFGFLALAPAFMPPVLIAMSWVLLLDEHIGVVNRWLAPVFGPGLFDIYSFWGMVWVGGLLDVPLAFLWLWPAFAALDPALEEAAAMSGARPVRILGTVTMPLVRPALLAAFLVSFVMSIEDVTVPILIGLQADVRVFATEIYLTQTQIPPDGPLASAQSVLLLVVTIALMFWYRHFNRRAERFSVVRGKGYRPAGIVLGRWRPAAHLYLVLFTVLTVGLPLFVLVWTSLSPFVQAPSFRGLSRLSLNWYAIVLNDSTAIRGILNSLAAGVIAALVVLALALVIGWAVLRSRQRIWALLDVLSFLPLALPGVVIGLALIAMWLPSTLPVYGTLLIIIIAYVTKFLPYGVRLIYAGMGQLHKELEEAAAISGASWLRILRTIYFPLLLPTMAAGLLYTVMRGFRELPASLILLAHGNETYSVVAYEFWSAGEPGKTAAYGVVVILVMTVLLISVRRLFGRLGM</sequence>
<dbReference type="SUPFAM" id="SSF161098">
    <property type="entry name" value="MetI-like"/>
    <property type="match status" value="2"/>
</dbReference>
<dbReference type="PANTHER" id="PTHR43357">
    <property type="entry name" value="INNER MEMBRANE ABC TRANSPORTER PERMEASE PROTEIN YDCV"/>
    <property type="match status" value="1"/>
</dbReference>
<evidence type="ECO:0000313" key="11">
    <source>
        <dbReference type="Proteomes" id="UP001595583"/>
    </source>
</evidence>
<dbReference type="RefSeq" id="WP_378218847.1">
    <property type="nucleotide sequence ID" value="NZ_JBHRTK010000004.1"/>
</dbReference>
<name>A0ABV7KDC8_9HYPH</name>
<keyword evidence="3" id="KW-1003">Cell membrane</keyword>
<keyword evidence="4" id="KW-0997">Cell inner membrane</keyword>
<evidence type="ECO:0000256" key="8">
    <source>
        <dbReference type="RuleBase" id="RU363032"/>
    </source>
</evidence>
<feature type="transmembrane region" description="Helical" evidence="8">
    <location>
        <begin position="187"/>
        <end position="210"/>
    </location>
</feature>
<feature type="transmembrane region" description="Helical" evidence="8">
    <location>
        <begin position="473"/>
        <end position="491"/>
    </location>
</feature>
<feature type="transmembrane region" description="Helical" evidence="8">
    <location>
        <begin position="359"/>
        <end position="381"/>
    </location>
</feature>
<dbReference type="InterPro" id="IPR035906">
    <property type="entry name" value="MetI-like_sf"/>
</dbReference>
<feature type="domain" description="ABC transmembrane type-1" evidence="9">
    <location>
        <begin position="355"/>
        <end position="545"/>
    </location>
</feature>
<accession>A0ABV7KDC8</accession>
<evidence type="ECO:0000256" key="3">
    <source>
        <dbReference type="ARBA" id="ARBA00022475"/>
    </source>
</evidence>
<feature type="transmembrane region" description="Helical" evidence="8">
    <location>
        <begin position="300"/>
        <end position="322"/>
    </location>
</feature>
<comment type="caution">
    <text evidence="10">The sequence shown here is derived from an EMBL/GenBank/DDBJ whole genome shotgun (WGS) entry which is preliminary data.</text>
</comment>
<evidence type="ECO:0000259" key="9">
    <source>
        <dbReference type="PROSITE" id="PS50928"/>
    </source>
</evidence>
<keyword evidence="11" id="KW-1185">Reference proteome</keyword>
<evidence type="ECO:0000313" key="10">
    <source>
        <dbReference type="EMBL" id="MFC3205407.1"/>
    </source>
</evidence>
<dbReference type="Pfam" id="PF00528">
    <property type="entry name" value="BPD_transp_1"/>
    <property type="match status" value="2"/>
</dbReference>
<feature type="domain" description="ABC transmembrane type-1" evidence="9">
    <location>
        <begin position="59"/>
        <end position="266"/>
    </location>
</feature>
<comment type="subcellular location">
    <subcellularLocation>
        <location evidence="1">Cell inner membrane</location>
        <topology evidence="1">Multi-pass membrane protein</topology>
    </subcellularLocation>
    <subcellularLocation>
        <location evidence="8">Cell membrane</location>
        <topology evidence="8">Multi-pass membrane protein</topology>
    </subcellularLocation>
</comment>
<dbReference type="Gene3D" id="1.10.3720.10">
    <property type="entry name" value="MetI-like"/>
    <property type="match status" value="2"/>
</dbReference>
<gene>
    <name evidence="10" type="ORF">ACFOHJ_04220</name>
</gene>
<feature type="transmembrane region" description="Helical" evidence="8">
    <location>
        <begin position="421"/>
        <end position="445"/>
    </location>
</feature>
<dbReference type="PROSITE" id="PS50928">
    <property type="entry name" value="ABC_TM1"/>
    <property type="match status" value="2"/>
</dbReference>
<keyword evidence="2 8" id="KW-0813">Transport</keyword>
<feature type="transmembrane region" description="Helical" evidence="8">
    <location>
        <begin position="528"/>
        <end position="549"/>
    </location>
</feature>
<comment type="similarity">
    <text evidence="8">Belongs to the binding-protein-dependent transport system permease family.</text>
</comment>